<dbReference type="RefSeq" id="WP_116006703.1">
    <property type="nucleotide sequence ID" value="NZ_QUOU01000001.1"/>
</dbReference>
<evidence type="ECO:0000256" key="2">
    <source>
        <dbReference type="ARBA" id="ARBA00022679"/>
    </source>
</evidence>
<evidence type="ECO:0000256" key="8">
    <source>
        <dbReference type="ARBA" id="ARBA00023277"/>
    </source>
</evidence>
<dbReference type="Gene3D" id="3.30.420.40">
    <property type="match status" value="2"/>
</dbReference>
<dbReference type="EMBL" id="QUOU01000001">
    <property type="protein sequence ID" value="REL25572.1"/>
    <property type="molecule type" value="Genomic_DNA"/>
</dbReference>
<evidence type="ECO:0000256" key="1">
    <source>
        <dbReference type="ARBA" id="ARBA00012122"/>
    </source>
</evidence>
<dbReference type="InterPro" id="IPR000600">
    <property type="entry name" value="ROK"/>
</dbReference>
<evidence type="ECO:0000256" key="5">
    <source>
        <dbReference type="ARBA" id="ARBA00022777"/>
    </source>
</evidence>
<dbReference type="GO" id="GO:0005524">
    <property type="term" value="F:ATP binding"/>
    <property type="evidence" value="ECO:0007669"/>
    <property type="project" value="UniProtKB-KW"/>
</dbReference>
<proteinExistence type="predicted"/>
<keyword evidence="8" id="KW-0119">Carbohydrate metabolism</keyword>
<comment type="caution">
    <text evidence="10">The sequence shown here is derived from an EMBL/GenBank/DDBJ whole genome shotgun (WGS) entry which is preliminary data.</text>
</comment>
<reference evidence="10 11" key="1">
    <citation type="submission" date="2018-08" db="EMBL/GenBank/DDBJ databases">
        <title>Thalassotalea euphylliae genome.</title>
        <authorList>
            <person name="Summers S."/>
            <person name="Rice S.A."/>
            <person name="Freckelton M.L."/>
            <person name="Nedved B.T."/>
            <person name="Hadfield M.G."/>
        </authorList>
    </citation>
    <scope>NUCLEOTIDE SEQUENCE [LARGE SCALE GENOMIC DNA]</scope>
    <source>
        <strain evidence="10 11">H1</strain>
    </source>
</reference>
<dbReference type="SUPFAM" id="SSF53067">
    <property type="entry name" value="Actin-like ATPase domain"/>
    <property type="match status" value="1"/>
</dbReference>
<keyword evidence="2" id="KW-0808">Transferase</keyword>
<dbReference type="PANTHER" id="PTHR18964">
    <property type="entry name" value="ROK (REPRESSOR, ORF, KINASE) FAMILY"/>
    <property type="match status" value="1"/>
</dbReference>
<evidence type="ECO:0000256" key="6">
    <source>
        <dbReference type="ARBA" id="ARBA00022833"/>
    </source>
</evidence>
<dbReference type="Proteomes" id="UP000256478">
    <property type="component" value="Unassembled WGS sequence"/>
</dbReference>
<organism evidence="10 11">
    <name type="scientific">Thalassotalea euphylliae</name>
    <dbReference type="NCBI Taxonomy" id="1655234"/>
    <lineage>
        <taxon>Bacteria</taxon>
        <taxon>Pseudomonadati</taxon>
        <taxon>Pseudomonadota</taxon>
        <taxon>Gammaproteobacteria</taxon>
        <taxon>Alteromonadales</taxon>
        <taxon>Colwelliaceae</taxon>
        <taxon>Thalassotalea</taxon>
    </lineage>
</organism>
<protein>
    <recommendedName>
        <fullName evidence="1">N-acetylglucosamine kinase</fullName>
        <ecNumber evidence="1">2.7.1.59</ecNumber>
    </recommendedName>
</protein>
<dbReference type="AlphaFoldDB" id="A0A3E0TN77"/>
<keyword evidence="3" id="KW-0479">Metal-binding</keyword>
<keyword evidence="4" id="KW-0547">Nucleotide-binding</keyword>
<dbReference type="InterPro" id="IPR043129">
    <property type="entry name" value="ATPase_NBD"/>
</dbReference>
<dbReference type="GO" id="GO:0046872">
    <property type="term" value="F:metal ion binding"/>
    <property type="evidence" value="ECO:0007669"/>
    <property type="project" value="UniProtKB-KW"/>
</dbReference>
<name>A0A3E0TN77_9GAMM</name>
<sequence>MTQAATAAHPANPYLYGMDIGGTKIEIAIYTRTLEFVTSKRVATPTDDYAQLLAVIAALIEQADLDYVHAGDALPPIGIGIPGINTPQGDVICANIPCLTARNFAIDIQQYLKRSVAVAVAKDSHLFALSEANSAVNTKANTSQTNARVFGAIIGTGAAGGLCQHGQLPKSRQSLMGEFGHSPIPASLIATYQLPLYRCGCGLTGCYETYIAGAGLGRLYQFFGAKSADTKAFAMALATNDSVAVKTFNCYIDILGAAIANIIVQHDPDTIVLGGGLSNIEAIIDKLPTASAKYLFAGIEMPTITKAKHGDSSGVRGAAILALQHERQYHAEYDKQYNMHHNTQHLAKANGEPSHD</sequence>
<dbReference type="Pfam" id="PF00480">
    <property type="entry name" value="ROK"/>
    <property type="match status" value="1"/>
</dbReference>
<evidence type="ECO:0000256" key="4">
    <source>
        <dbReference type="ARBA" id="ARBA00022741"/>
    </source>
</evidence>
<evidence type="ECO:0000256" key="9">
    <source>
        <dbReference type="ARBA" id="ARBA00049065"/>
    </source>
</evidence>
<comment type="catalytic activity">
    <reaction evidence="9">
        <text>N-acetyl-D-glucosamine + ATP = N-acetyl-D-glucosamine 6-phosphate + ADP + H(+)</text>
        <dbReference type="Rhea" id="RHEA:17417"/>
        <dbReference type="ChEBI" id="CHEBI:15378"/>
        <dbReference type="ChEBI" id="CHEBI:30616"/>
        <dbReference type="ChEBI" id="CHEBI:57513"/>
        <dbReference type="ChEBI" id="CHEBI:456216"/>
        <dbReference type="ChEBI" id="CHEBI:506227"/>
        <dbReference type="EC" id="2.7.1.59"/>
    </reaction>
</comment>
<gene>
    <name evidence="10" type="ORF">DXX93_02745</name>
</gene>
<dbReference type="OrthoDB" id="9810372at2"/>
<dbReference type="GO" id="GO:0045127">
    <property type="term" value="F:N-acetylglucosamine kinase activity"/>
    <property type="evidence" value="ECO:0007669"/>
    <property type="project" value="UniProtKB-EC"/>
</dbReference>
<dbReference type="CDD" id="cd24057">
    <property type="entry name" value="ASKHA_NBD_ROK_NAGK"/>
    <property type="match status" value="1"/>
</dbReference>
<dbReference type="PANTHER" id="PTHR18964:SF162">
    <property type="entry name" value="N-ACETYL-D-GLUCOSAMINE KINASE"/>
    <property type="match status" value="1"/>
</dbReference>
<keyword evidence="5" id="KW-0418">Kinase</keyword>
<evidence type="ECO:0000256" key="7">
    <source>
        <dbReference type="ARBA" id="ARBA00022840"/>
    </source>
</evidence>
<evidence type="ECO:0000313" key="11">
    <source>
        <dbReference type="Proteomes" id="UP000256478"/>
    </source>
</evidence>
<dbReference type="EC" id="2.7.1.59" evidence="1"/>
<accession>A0A3E0TN77</accession>
<keyword evidence="7" id="KW-0067">ATP-binding</keyword>
<evidence type="ECO:0000256" key="3">
    <source>
        <dbReference type="ARBA" id="ARBA00022723"/>
    </source>
</evidence>
<keyword evidence="6" id="KW-0862">Zinc</keyword>
<evidence type="ECO:0000313" key="10">
    <source>
        <dbReference type="EMBL" id="REL25572.1"/>
    </source>
</evidence>